<dbReference type="EMBL" id="JACJTE010000076">
    <property type="protein sequence ID" value="MBD2565261.1"/>
    <property type="molecule type" value="Genomic_DNA"/>
</dbReference>
<comment type="caution">
    <text evidence="1">The sequence shown here is derived from an EMBL/GenBank/DDBJ whole genome shotgun (WGS) entry which is preliminary data.</text>
</comment>
<accession>A0ABR8F5J6</accession>
<proteinExistence type="predicted"/>
<name>A0ABR8F5J6_NOSLI</name>
<evidence type="ECO:0000313" key="1">
    <source>
        <dbReference type="EMBL" id="MBD2565261.1"/>
    </source>
</evidence>
<organism evidence="1 2">
    <name type="scientific">Nostoc linckia FACHB-391</name>
    <dbReference type="NCBI Taxonomy" id="2692906"/>
    <lineage>
        <taxon>Bacteria</taxon>
        <taxon>Bacillati</taxon>
        <taxon>Cyanobacteriota</taxon>
        <taxon>Cyanophyceae</taxon>
        <taxon>Nostocales</taxon>
        <taxon>Nostocaceae</taxon>
        <taxon>Nostoc</taxon>
    </lineage>
</organism>
<protein>
    <submittedName>
        <fullName evidence="1">Uncharacterized protein</fullName>
    </submittedName>
</protein>
<dbReference type="Proteomes" id="UP000604661">
    <property type="component" value="Unassembled WGS sequence"/>
</dbReference>
<gene>
    <name evidence="1" type="ORF">H6G95_32740</name>
</gene>
<reference evidence="1 2" key="1">
    <citation type="journal article" date="2020" name="ISME J.">
        <title>Comparative genomics reveals insights into cyanobacterial evolution and habitat adaptation.</title>
        <authorList>
            <person name="Chen M.Y."/>
            <person name="Teng W.K."/>
            <person name="Zhao L."/>
            <person name="Hu C.X."/>
            <person name="Zhou Y.K."/>
            <person name="Han B.P."/>
            <person name="Song L.R."/>
            <person name="Shu W.S."/>
        </authorList>
    </citation>
    <scope>NUCLEOTIDE SEQUENCE [LARGE SCALE GENOMIC DNA]</scope>
    <source>
        <strain evidence="1 2">FACHB-391</strain>
    </source>
</reference>
<keyword evidence="2" id="KW-1185">Reference proteome</keyword>
<dbReference type="RefSeq" id="WP_190900569.1">
    <property type="nucleotide sequence ID" value="NZ_JACJTE010000076.1"/>
</dbReference>
<sequence length="118" mass="12693">MPVKFSQDDIIPHISLAEESTLERQVTSLGGCISFLSVLQVCYEISGNEIKVTLNLLSVKIGEATLNRDHPTVKLGGSVNAIGAEVTFTFDISALSLEICGKVKYIVSSQQGCTTINF</sequence>
<evidence type="ECO:0000313" key="2">
    <source>
        <dbReference type="Proteomes" id="UP000604661"/>
    </source>
</evidence>